<dbReference type="InterPro" id="IPR036874">
    <property type="entry name" value="Carbonic_anhydrase_sf"/>
</dbReference>
<dbReference type="SUPFAM" id="SSF53056">
    <property type="entry name" value="beta-carbonic anhydrase, cab"/>
    <property type="match status" value="1"/>
</dbReference>
<proteinExistence type="inferred from homology"/>
<evidence type="ECO:0000256" key="2">
    <source>
        <dbReference type="ARBA" id="ARBA00006217"/>
    </source>
</evidence>
<comment type="catalytic activity">
    <reaction evidence="6">
        <text>hydrogencarbonate + H(+) = CO2 + H2O</text>
        <dbReference type="Rhea" id="RHEA:10748"/>
        <dbReference type="ChEBI" id="CHEBI:15377"/>
        <dbReference type="ChEBI" id="CHEBI:15378"/>
        <dbReference type="ChEBI" id="CHEBI:16526"/>
        <dbReference type="ChEBI" id="CHEBI:17544"/>
        <dbReference type="EC" id="4.2.1.1"/>
    </reaction>
</comment>
<dbReference type="RefSeq" id="WP_390352288.1">
    <property type="nucleotide sequence ID" value="NZ_JBHUIZ010000003.1"/>
</dbReference>
<dbReference type="Gene3D" id="3.40.1050.10">
    <property type="entry name" value="Carbonic anhydrase"/>
    <property type="match status" value="1"/>
</dbReference>
<evidence type="ECO:0000256" key="3">
    <source>
        <dbReference type="ARBA" id="ARBA00012925"/>
    </source>
</evidence>
<evidence type="ECO:0000256" key="1">
    <source>
        <dbReference type="ARBA" id="ARBA00001947"/>
    </source>
</evidence>
<comment type="cofactor">
    <cofactor evidence="1">
        <name>Zn(2+)</name>
        <dbReference type="ChEBI" id="CHEBI:29105"/>
    </cofactor>
</comment>
<keyword evidence="5" id="KW-0862">Zinc</keyword>
<dbReference type="Pfam" id="PF00484">
    <property type="entry name" value="Pro_CA"/>
    <property type="match status" value="1"/>
</dbReference>
<dbReference type="SMART" id="SM00947">
    <property type="entry name" value="Pro_CA"/>
    <property type="match status" value="1"/>
</dbReference>
<protein>
    <recommendedName>
        <fullName evidence="3">carbonic anhydrase</fullName>
        <ecNumber evidence="3">4.2.1.1</ecNumber>
    </recommendedName>
</protein>
<dbReference type="Proteomes" id="UP001281447">
    <property type="component" value="Unassembled WGS sequence"/>
</dbReference>
<dbReference type="PANTHER" id="PTHR43175:SF3">
    <property type="entry name" value="CARBON DISULFIDE HYDROLASE"/>
    <property type="match status" value="1"/>
</dbReference>
<keyword evidence="4" id="KW-0479">Metal-binding</keyword>
<evidence type="ECO:0000313" key="8">
    <source>
        <dbReference type="Proteomes" id="UP001281447"/>
    </source>
</evidence>
<comment type="similarity">
    <text evidence="2">Belongs to the beta-class carbonic anhydrase family.</text>
</comment>
<organism evidence="7 8">
    <name type="scientific">Tigheibacillus halophilus</name>
    <dbReference type="NCBI Taxonomy" id="361280"/>
    <lineage>
        <taxon>Bacteria</taxon>
        <taxon>Bacillati</taxon>
        <taxon>Bacillota</taxon>
        <taxon>Bacilli</taxon>
        <taxon>Bacillales</taxon>
        <taxon>Bacillaceae</taxon>
        <taxon>Tigheibacillus</taxon>
    </lineage>
</organism>
<dbReference type="InterPro" id="IPR001765">
    <property type="entry name" value="Carbonic_anhydrase"/>
</dbReference>
<dbReference type="EMBL" id="JAWDIP010000004">
    <property type="protein sequence ID" value="MDY0395930.1"/>
    <property type="molecule type" value="Genomic_DNA"/>
</dbReference>
<evidence type="ECO:0000313" key="7">
    <source>
        <dbReference type="EMBL" id="MDY0395930.1"/>
    </source>
</evidence>
<dbReference type="PANTHER" id="PTHR43175">
    <property type="entry name" value="CARBONIC ANHYDRASE"/>
    <property type="match status" value="1"/>
</dbReference>
<keyword evidence="8" id="KW-1185">Reference proteome</keyword>
<evidence type="ECO:0000256" key="5">
    <source>
        <dbReference type="ARBA" id="ARBA00022833"/>
    </source>
</evidence>
<comment type="caution">
    <text evidence="7">The sequence shown here is derived from an EMBL/GenBank/DDBJ whole genome shotgun (WGS) entry which is preliminary data.</text>
</comment>
<reference evidence="7 8" key="1">
    <citation type="submission" date="2023-10" db="EMBL/GenBank/DDBJ databases">
        <title>Virgibacillus halophilus 5B73C genome.</title>
        <authorList>
            <person name="Miliotis G."/>
            <person name="Sengupta P."/>
            <person name="Hameed A."/>
            <person name="Chuvochina M."/>
            <person name="Mcdonagh F."/>
            <person name="Simpson A.C."/>
            <person name="Singh N.K."/>
            <person name="Rekha P.D."/>
            <person name="Raman K."/>
            <person name="Hugenholtz P."/>
            <person name="Venkateswaran K."/>
        </authorList>
    </citation>
    <scope>NUCLEOTIDE SEQUENCE [LARGE SCALE GENOMIC DNA]</scope>
    <source>
        <strain evidence="7 8">5B73C</strain>
    </source>
</reference>
<gene>
    <name evidence="7" type="ORF">RWE15_18010</name>
</gene>
<dbReference type="EC" id="4.2.1.1" evidence="3"/>
<dbReference type="CDD" id="cd03379">
    <property type="entry name" value="beta_CA_cladeD"/>
    <property type="match status" value="1"/>
</dbReference>
<sequence length="185" mass="20811">MILDDILAFNQKFVENEEYKPFETNNIPNKKMVILTCMDTRLQELLPKAMNIHNGDVKMLRNAGAIIPDPFDSIMRGILVAIYELQAEKVLIIGHRDCGMSHMDTDRFIQTMKDKGVKEETIQSLEHAGIHLHDAFLGFDDVEKAVSHSVSIVRNHPLLPSYVTVDGLVIDPNTGKLDLVTTKGE</sequence>
<name>A0ABU5C9B9_9BACI</name>
<evidence type="ECO:0000256" key="6">
    <source>
        <dbReference type="ARBA" id="ARBA00048348"/>
    </source>
</evidence>
<evidence type="ECO:0000256" key="4">
    <source>
        <dbReference type="ARBA" id="ARBA00022723"/>
    </source>
</evidence>
<accession>A0ABU5C9B9</accession>